<feature type="compositionally biased region" description="Basic residues" evidence="1">
    <location>
        <begin position="38"/>
        <end position="48"/>
    </location>
</feature>
<organism evidence="2 3">
    <name type="scientific">Camelus dromedarius</name>
    <name type="common">Dromedary</name>
    <name type="synonym">Arabian camel</name>
    <dbReference type="NCBI Taxonomy" id="9838"/>
    <lineage>
        <taxon>Eukaryota</taxon>
        <taxon>Metazoa</taxon>
        <taxon>Chordata</taxon>
        <taxon>Craniata</taxon>
        <taxon>Vertebrata</taxon>
        <taxon>Euteleostomi</taxon>
        <taxon>Mammalia</taxon>
        <taxon>Eutheria</taxon>
        <taxon>Laurasiatheria</taxon>
        <taxon>Artiodactyla</taxon>
        <taxon>Tylopoda</taxon>
        <taxon>Camelidae</taxon>
        <taxon>Camelus</taxon>
    </lineage>
</organism>
<evidence type="ECO:0000313" key="3">
    <source>
        <dbReference type="Proteomes" id="UP000299084"/>
    </source>
</evidence>
<keyword evidence="3" id="KW-1185">Reference proteome</keyword>
<protein>
    <submittedName>
        <fullName evidence="2">Uncharacterized protein</fullName>
    </submittedName>
</protein>
<dbReference type="Proteomes" id="UP000299084">
    <property type="component" value="Unassembled WGS sequence"/>
</dbReference>
<gene>
    <name evidence="2" type="ORF">Cadr_000016945</name>
</gene>
<feature type="region of interest" description="Disordered" evidence="1">
    <location>
        <begin position="1"/>
        <end position="60"/>
    </location>
</feature>
<accession>A0A5N4DG46</accession>
<dbReference type="EMBL" id="JWIN03000012">
    <property type="protein sequence ID" value="KAB1270077.1"/>
    <property type="molecule type" value="Genomic_DNA"/>
</dbReference>
<feature type="compositionally biased region" description="Polar residues" evidence="1">
    <location>
        <begin position="49"/>
        <end position="60"/>
    </location>
</feature>
<reference evidence="2 3" key="1">
    <citation type="journal article" date="2019" name="Mol. Ecol. Resour.">
        <title>Improving Illumina assemblies with Hi-C and long reads: an example with the North African dromedary.</title>
        <authorList>
            <person name="Elbers J.P."/>
            <person name="Rogers M.F."/>
            <person name="Perelman P.L."/>
            <person name="Proskuryakova A.A."/>
            <person name="Serdyukova N.A."/>
            <person name="Johnson W.E."/>
            <person name="Horin P."/>
            <person name="Corander J."/>
            <person name="Murphy D."/>
            <person name="Burger P.A."/>
        </authorList>
    </citation>
    <scope>NUCLEOTIDE SEQUENCE [LARGE SCALE GENOMIC DNA]</scope>
    <source>
        <strain evidence="2">Drom800</strain>
        <tissue evidence="2">Blood</tissue>
    </source>
</reference>
<dbReference type="AlphaFoldDB" id="A0A5N4DG46"/>
<evidence type="ECO:0000313" key="2">
    <source>
        <dbReference type="EMBL" id="KAB1270077.1"/>
    </source>
</evidence>
<name>A0A5N4DG46_CAMDR</name>
<proteinExistence type="predicted"/>
<comment type="caution">
    <text evidence="2">The sequence shown here is derived from an EMBL/GenBank/DDBJ whole genome shotgun (WGS) entry which is preliminary data.</text>
</comment>
<evidence type="ECO:0000256" key="1">
    <source>
        <dbReference type="SAM" id="MobiDB-lite"/>
    </source>
</evidence>
<sequence>MRSQEQEGWMYVKTSGQLGTQRKQKSEGARNQGTRVSRAGRRYSRTLHTRQGGQRENQSRGVYQGSLIARSFLCGFSGPTFHIAAIRRNSSLLMTSPKPTGSTLRALN</sequence>